<name>A0A1L9R5C2_ASPWE</name>
<dbReference type="OrthoDB" id="5101662at2759"/>
<proteinExistence type="predicted"/>
<dbReference type="Proteomes" id="UP000184383">
    <property type="component" value="Unassembled WGS sequence"/>
</dbReference>
<reference evidence="2" key="1">
    <citation type="journal article" date="2017" name="Genome Biol.">
        <title>Comparative genomics reveals high biological diversity and specific adaptations in the industrially and medically important fungal genus Aspergillus.</title>
        <authorList>
            <person name="de Vries R.P."/>
            <person name="Riley R."/>
            <person name="Wiebenga A."/>
            <person name="Aguilar-Osorio G."/>
            <person name="Amillis S."/>
            <person name="Uchima C.A."/>
            <person name="Anderluh G."/>
            <person name="Asadollahi M."/>
            <person name="Askin M."/>
            <person name="Barry K."/>
            <person name="Battaglia E."/>
            <person name="Bayram O."/>
            <person name="Benocci T."/>
            <person name="Braus-Stromeyer S.A."/>
            <person name="Caldana C."/>
            <person name="Canovas D."/>
            <person name="Cerqueira G.C."/>
            <person name="Chen F."/>
            <person name="Chen W."/>
            <person name="Choi C."/>
            <person name="Clum A."/>
            <person name="Dos Santos R.A."/>
            <person name="Damasio A.R."/>
            <person name="Diallinas G."/>
            <person name="Emri T."/>
            <person name="Fekete E."/>
            <person name="Flipphi M."/>
            <person name="Freyberg S."/>
            <person name="Gallo A."/>
            <person name="Gournas C."/>
            <person name="Habgood R."/>
            <person name="Hainaut M."/>
            <person name="Harispe M.L."/>
            <person name="Henrissat B."/>
            <person name="Hilden K.S."/>
            <person name="Hope R."/>
            <person name="Hossain A."/>
            <person name="Karabika E."/>
            <person name="Karaffa L."/>
            <person name="Karanyi Z."/>
            <person name="Krasevec N."/>
            <person name="Kuo A."/>
            <person name="Kusch H."/>
            <person name="LaButti K."/>
            <person name="Lagendijk E.L."/>
            <person name="Lapidus A."/>
            <person name="Levasseur A."/>
            <person name="Lindquist E."/>
            <person name="Lipzen A."/>
            <person name="Logrieco A.F."/>
            <person name="MacCabe A."/>
            <person name="Maekelae M.R."/>
            <person name="Malavazi I."/>
            <person name="Melin P."/>
            <person name="Meyer V."/>
            <person name="Mielnichuk N."/>
            <person name="Miskei M."/>
            <person name="Molnar A.P."/>
            <person name="Mule G."/>
            <person name="Ngan C.Y."/>
            <person name="Orejas M."/>
            <person name="Orosz E."/>
            <person name="Ouedraogo J.P."/>
            <person name="Overkamp K.M."/>
            <person name="Park H.-S."/>
            <person name="Perrone G."/>
            <person name="Piumi F."/>
            <person name="Punt P.J."/>
            <person name="Ram A.F."/>
            <person name="Ramon A."/>
            <person name="Rauscher S."/>
            <person name="Record E."/>
            <person name="Riano-Pachon D.M."/>
            <person name="Robert V."/>
            <person name="Roehrig J."/>
            <person name="Ruller R."/>
            <person name="Salamov A."/>
            <person name="Salih N.S."/>
            <person name="Samson R.A."/>
            <person name="Sandor E."/>
            <person name="Sanguinetti M."/>
            <person name="Schuetze T."/>
            <person name="Sepcic K."/>
            <person name="Shelest E."/>
            <person name="Sherlock G."/>
            <person name="Sophianopoulou V."/>
            <person name="Squina F.M."/>
            <person name="Sun H."/>
            <person name="Susca A."/>
            <person name="Todd R.B."/>
            <person name="Tsang A."/>
            <person name="Unkles S.E."/>
            <person name="van de Wiele N."/>
            <person name="van Rossen-Uffink D."/>
            <person name="Oliveira J.V."/>
            <person name="Vesth T.C."/>
            <person name="Visser J."/>
            <person name="Yu J.-H."/>
            <person name="Zhou M."/>
            <person name="Andersen M.R."/>
            <person name="Archer D.B."/>
            <person name="Baker S.E."/>
            <person name="Benoit I."/>
            <person name="Brakhage A.A."/>
            <person name="Braus G.H."/>
            <person name="Fischer R."/>
            <person name="Frisvad J.C."/>
            <person name="Goldman G.H."/>
            <person name="Houbraken J."/>
            <person name="Oakley B."/>
            <person name="Pocsi I."/>
            <person name="Scazzocchio C."/>
            <person name="Seiboth B."/>
            <person name="vanKuyk P.A."/>
            <person name="Wortman J."/>
            <person name="Dyer P.S."/>
            <person name="Grigoriev I.V."/>
        </authorList>
    </citation>
    <scope>NUCLEOTIDE SEQUENCE [LARGE SCALE GENOMIC DNA]</scope>
    <source>
        <strain evidence="2">DTO 134E9</strain>
    </source>
</reference>
<dbReference type="VEuPathDB" id="FungiDB:ASPWEDRAFT_45676"/>
<dbReference type="AlphaFoldDB" id="A0A1L9R5C2"/>
<accession>A0A1L9R5C2</accession>
<dbReference type="RefSeq" id="XP_040683764.1">
    <property type="nucleotide sequence ID" value="XM_040836594.1"/>
</dbReference>
<keyword evidence="2" id="KW-1185">Reference proteome</keyword>
<dbReference type="EMBL" id="KV878217">
    <property type="protein sequence ID" value="OJJ30087.1"/>
    <property type="molecule type" value="Genomic_DNA"/>
</dbReference>
<protein>
    <submittedName>
        <fullName evidence="1">Uncharacterized protein</fullName>
    </submittedName>
</protein>
<sequence>MANWVKVVEKSLTIETFPIYSTEALRRFKFNVIQDQDALDGAPVDRVRGEFHAQIKGLRLREKNGDDEDQDDPTGISAFLPPARNLACFLLDEAAINILADISNIPDDLLEFLRIFKNKTITIVDGFWDRLRQKNQESYRGVGQLDISGLVEFYTEVMIRANAGAMADLHPIND</sequence>
<evidence type="ECO:0000313" key="2">
    <source>
        <dbReference type="Proteomes" id="UP000184383"/>
    </source>
</evidence>
<dbReference type="GeneID" id="63752442"/>
<gene>
    <name evidence="1" type="ORF">ASPWEDRAFT_45676</name>
</gene>
<evidence type="ECO:0000313" key="1">
    <source>
        <dbReference type="EMBL" id="OJJ30087.1"/>
    </source>
</evidence>
<organism evidence="1 2">
    <name type="scientific">Aspergillus wentii DTO 134E9</name>
    <dbReference type="NCBI Taxonomy" id="1073089"/>
    <lineage>
        <taxon>Eukaryota</taxon>
        <taxon>Fungi</taxon>
        <taxon>Dikarya</taxon>
        <taxon>Ascomycota</taxon>
        <taxon>Pezizomycotina</taxon>
        <taxon>Eurotiomycetes</taxon>
        <taxon>Eurotiomycetidae</taxon>
        <taxon>Eurotiales</taxon>
        <taxon>Aspergillaceae</taxon>
        <taxon>Aspergillus</taxon>
        <taxon>Aspergillus subgen. Cremei</taxon>
    </lineage>
</organism>